<gene>
    <name evidence="2" type="ORF">ACFFJ3_23485</name>
</gene>
<name>A0ABV6EKA8_9GAMM</name>
<feature type="signal peptide" evidence="1">
    <location>
        <begin position="1"/>
        <end position="21"/>
    </location>
</feature>
<organism evidence="2 3">
    <name type="scientific">Serratia aquatilis</name>
    <dbReference type="NCBI Taxonomy" id="1737515"/>
    <lineage>
        <taxon>Bacteria</taxon>
        <taxon>Pseudomonadati</taxon>
        <taxon>Pseudomonadota</taxon>
        <taxon>Gammaproteobacteria</taxon>
        <taxon>Enterobacterales</taxon>
        <taxon>Yersiniaceae</taxon>
        <taxon>Serratia</taxon>
    </lineage>
</organism>
<evidence type="ECO:0000313" key="2">
    <source>
        <dbReference type="EMBL" id="MFC0229423.1"/>
    </source>
</evidence>
<comment type="caution">
    <text evidence="2">The sequence shown here is derived from an EMBL/GenBank/DDBJ whole genome shotgun (WGS) entry which is preliminary data.</text>
</comment>
<dbReference type="Proteomes" id="UP001589792">
    <property type="component" value="Unassembled WGS sequence"/>
</dbReference>
<evidence type="ECO:0008006" key="4">
    <source>
        <dbReference type="Google" id="ProtNLM"/>
    </source>
</evidence>
<dbReference type="RefSeq" id="WP_380680642.1">
    <property type="nucleotide sequence ID" value="NZ_CP173186.1"/>
</dbReference>
<protein>
    <recommendedName>
        <fullName evidence="4">DUF2850 domain-containing protein</fullName>
    </recommendedName>
</protein>
<keyword evidence="3" id="KW-1185">Reference proteome</keyword>
<proteinExistence type="predicted"/>
<sequence length="127" mass="14467">MKIYLTISAFVLFVVTSVAHANSTNHQDIIGSWKRLKPNGEWIVYEYQKDGHLLRATNSQQKLSPLGEYEIQKDIIYFKSNPENYTPIRFVVKMSTCSGHSGETLFLYDKESGDAYGCYFRTAALGD</sequence>
<evidence type="ECO:0000256" key="1">
    <source>
        <dbReference type="SAM" id="SignalP"/>
    </source>
</evidence>
<evidence type="ECO:0000313" key="3">
    <source>
        <dbReference type="Proteomes" id="UP001589792"/>
    </source>
</evidence>
<keyword evidence="1" id="KW-0732">Signal</keyword>
<accession>A0ABV6EKA8</accession>
<dbReference type="EMBL" id="JBHLXG010000038">
    <property type="protein sequence ID" value="MFC0229423.1"/>
    <property type="molecule type" value="Genomic_DNA"/>
</dbReference>
<reference evidence="2 3" key="1">
    <citation type="submission" date="2024-09" db="EMBL/GenBank/DDBJ databases">
        <authorList>
            <person name="Sun Q."/>
            <person name="Mori K."/>
        </authorList>
    </citation>
    <scope>NUCLEOTIDE SEQUENCE [LARGE SCALE GENOMIC DNA]</scope>
    <source>
        <strain evidence="2 3">CCM 8626</strain>
    </source>
</reference>
<feature type="chain" id="PRO_5045533654" description="DUF2850 domain-containing protein" evidence="1">
    <location>
        <begin position="22"/>
        <end position="127"/>
    </location>
</feature>